<gene>
    <name evidence="1" type="ORF">GA0070624_4778</name>
</gene>
<protein>
    <submittedName>
        <fullName evidence="1">Uncharacterized protein</fullName>
    </submittedName>
</protein>
<keyword evidence="2" id="KW-1185">Reference proteome</keyword>
<accession>A0A1C6SWB6</accession>
<name>A0A1C6SWB6_9ACTN</name>
<evidence type="ECO:0000313" key="1">
    <source>
        <dbReference type="EMBL" id="SCL33622.1"/>
    </source>
</evidence>
<reference evidence="2" key="1">
    <citation type="submission" date="2016-06" db="EMBL/GenBank/DDBJ databases">
        <authorList>
            <person name="Varghese N."/>
            <person name="Submissions Spin"/>
        </authorList>
    </citation>
    <scope>NUCLEOTIDE SEQUENCE [LARGE SCALE GENOMIC DNA]</scope>
    <source>
        <strain evidence="2">DSM 45431</strain>
    </source>
</reference>
<dbReference type="EMBL" id="FMHV01000002">
    <property type="protein sequence ID" value="SCL33622.1"/>
    <property type="molecule type" value="Genomic_DNA"/>
</dbReference>
<sequence>MVIGEGAAIVLVPADELLDGRPYTPGTARLLTRFLASPEYTRLAAAG</sequence>
<dbReference type="AlphaFoldDB" id="A0A1C6SWB6"/>
<evidence type="ECO:0000313" key="2">
    <source>
        <dbReference type="Proteomes" id="UP000199413"/>
    </source>
</evidence>
<organism evidence="1 2">
    <name type="scientific">Micromonospora rhizosphaerae</name>
    <dbReference type="NCBI Taxonomy" id="568872"/>
    <lineage>
        <taxon>Bacteria</taxon>
        <taxon>Bacillati</taxon>
        <taxon>Actinomycetota</taxon>
        <taxon>Actinomycetes</taxon>
        <taxon>Micromonosporales</taxon>
        <taxon>Micromonosporaceae</taxon>
        <taxon>Micromonospora</taxon>
    </lineage>
</organism>
<dbReference type="Proteomes" id="UP000199413">
    <property type="component" value="Unassembled WGS sequence"/>
</dbReference>
<dbReference type="STRING" id="568872.GA0070624_4778"/>
<proteinExistence type="predicted"/>